<reference evidence="1" key="1">
    <citation type="submission" date="2022-12" db="EMBL/GenBank/DDBJ databases">
        <title>Genome Sequence of Lasiodiplodia mahajangana.</title>
        <authorList>
            <person name="Buettner E."/>
        </authorList>
    </citation>
    <scope>NUCLEOTIDE SEQUENCE</scope>
    <source>
        <strain evidence="1">VT137</strain>
    </source>
</reference>
<keyword evidence="2" id="KW-1185">Reference proteome</keyword>
<proteinExistence type="predicted"/>
<evidence type="ECO:0000313" key="2">
    <source>
        <dbReference type="Proteomes" id="UP001153332"/>
    </source>
</evidence>
<accession>A0ACC2JI49</accession>
<dbReference type="EMBL" id="JAPUUL010001518">
    <property type="protein sequence ID" value="KAJ8127203.1"/>
    <property type="molecule type" value="Genomic_DNA"/>
</dbReference>
<sequence length="1074" mass="121256">MSTMFPLGHRGRDFSIFEQHQLKLRELYLVEDKSLAVVKREMEAYHGFPETDSKTYEYAFQHLGFVKKLSIDKWVQVDTLLRKRKEREHKETDVLLSGILQPPDKIRRIISKHKGRRQAQERIARRPTPDLPSRVSLRTPPPPPPMLGISNASRIQRPLTEVHDVNINTILHFERLSNEIMMKMFRSPDSTAQMLVDVPSAKMIERWKHNGPLAPQYQKSYSVDTVSPHSDSAPTNDMGSISAIHKRLGNPITPTEDNAFQSACWLHTLMVNGRFWDITRGIYVTRDMVDMPVWLVILTANKAVLKTMLASEVLSTGWWLALVKHLLSSGCEYTNQFQVLIETGLRVHNGDRFNDDTFRRILEHMIKSGSRKPIKLAKQLSSCFTKCREMDDVEYRLWDVACRMDVKTMSKFIQAGVTFEGKYTWPLKSTYIGVFPPIHLTQASETRHQWIELLRTAKFDFDMPVMPSWVLGDTFINFYWINDSYYKTEDELRYSYWSLLDHLWLFGGLETYNLLAPYSRRAPTEFALSGLIMAAQSGVPQLRLYLNSTGWRLGGRNEFQERALEVGLSVAAELGNSAAVRALCEIDVNPNAPLFIAHDKWKRRHMHPLMRAAAGKHSDVFVTLVKMGANLISDIVGFNPLSAAVWTPRRLSDAKKAEKLEIVKCLLDKGEDVISTYGADAMIKAVTPPPTKFEDDCYGYKASFARREADCFYTALDYLTPHDFIPDEEVIKMLLGAGVKLGGMTVRGMYDVDILHHVIQRDCNLRTVEILLSCGAQIHAFPRRPGGSTVLHSAAASKSTDRFQIIKRLLRSDVEWDSLTILDAALPEICVERYFEHIRPEVLSFLVDELLLKDWPEVAARCPTILTRLLHHGASDTFIYQAIEAGADLNMPGRAVHREHTPLQLAAFKGRLDVARWLINRGVNINAPALANGHTVLQAACLKAGSGGIPISFIEFLLQEGAEINAPGPSDGDYMFDHGPALHQAIIGGSILVFCLLLDKGADFHATTRGPKMLSSLDIAVRNRRLDMVDVLLKKGAESAKQGRTRYDGAIELTVGSSRIKELIKAFSRARASQ</sequence>
<gene>
    <name evidence="1" type="ORF">O1611_g6434</name>
</gene>
<organism evidence="1 2">
    <name type="scientific">Lasiodiplodia mahajangana</name>
    <dbReference type="NCBI Taxonomy" id="1108764"/>
    <lineage>
        <taxon>Eukaryota</taxon>
        <taxon>Fungi</taxon>
        <taxon>Dikarya</taxon>
        <taxon>Ascomycota</taxon>
        <taxon>Pezizomycotina</taxon>
        <taxon>Dothideomycetes</taxon>
        <taxon>Dothideomycetes incertae sedis</taxon>
        <taxon>Botryosphaeriales</taxon>
        <taxon>Botryosphaeriaceae</taxon>
        <taxon>Lasiodiplodia</taxon>
    </lineage>
</organism>
<evidence type="ECO:0000313" key="1">
    <source>
        <dbReference type="EMBL" id="KAJ8127203.1"/>
    </source>
</evidence>
<protein>
    <submittedName>
        <fullName evidence="1">Uncharacterized protein</fullName>
    </submittedName>
</protein>
<comment type="caution">
    <text evidence="1">The sequence shown here is derived from an EMBL/GenBank/DDBJ whole genome shotgun (WGS) entry which is preliminary data.</text>
</comment>
<name>A0ACC2JI49_9PEZI</name>
<dbReference type="Proteomes" id="UP001153332">
    <property type="component" value="Unassembled WGS sequence"/>
</dbReference>